<name>A0A9P4J687_9PEZI</name>
<dbReference type="OrthoDB" id="194443at2759"/>
<dbReference type="EMBL" id="ML996082">
    <property type="protein sequence ID" value="KAF2155836.1"/>
    <property type="molecule type" value="Genomic_DNA"/>
</dbReference>
<reference evidence="2" key="1">
    <citation type="journal article" date="2020" name="Stud. Mycol.">
        <title>101 Dothideomycetes genomes: a test case for predicting lifestyles and emergence of pathogens.</title>
        <authorList>
            <person name="Haridas S."/>
            <person name="Albert R."/>
            <person name="Binder M."/>
            <person name="Bloem J."/>
            <person name="Labutti K."/>
            <person name="Salamov A."/>
            <person name="Andreopoulos B."/>
            <person name="Baker S."/>
            <person name="Barry K."/>
            <person name="Bills G."/>
            <person name="Bluhm B."/>
            <person name="Cannon C."/>
            <person name="Castanera R."/>
            <person name="Culley D."/>
            <person name="Daum C."/>
            <person name="Ezra D."/>
            <person name="Gonzalez J."/>
            <person name="Henrissat B."/>
            <person name="Kuo A."/>
            <person name="Liang C."/>
            <person name="Lipzen A."/>
            <person name="Lutzoni F."/>
            <person name="Magnuson J."/>
            <person name="Mondo S."/>
            <person name="Nolan M."/>
            <person name="Ohm R."/>
            <person name="Pangilinan J."/>
            <person name="Park H.-J."/>
            <person name="Ramirez L."/>
            <person name="Alfaro M."/>
            <person name="Sun H."/>
            <person name="Tritt A."/>
            <person name="Yoshinaga Y."/>
            <person name="Zwiers L.-H."/>
            <person name="Turgeon B."/>
            <person name="Goodwin S."/>
            <person name="Spatafora J."/>
            <person name="Crous P."/>
            <person name="Grigoriev I."/>
        </authorList>
    </citation>
    <scope>NUCLEOTIDE SEQUENCE</scope>
    <source>
        <strain evidence="2">CBS 260.36</strain>
    </source>
</reference>
<proteinExistence type="predicted"/>
<feature type="compositionally biased region" description="Basic and acidic residues" evidence="1">
    <location>
        <begin position="218"/>
        <end position="231"/>
    </location>
</feature>
<feature type="compositionally biased region" description="Low complexity" evidence="1">
    <location>
        <begin position="43"/>
        <end position="61"/>
    </location>
</feature>
<sequence length="289" mass="29152">MSSVPSNTPAPADAAAVAAAKAAVANPSTQPQGQGDAPFPDASVTSPTSVGPTTTTTSLPSDAPKAPTVDHAKLPATDSTKALTSDAFKAPAADGTSTQPAIMPVPADSVKITISDKAPIKDGPDVFHAPDAHSTSIIITPGRPGTSPSETQAPFTPQVPSSNQGPPTSIPLPPPQPSTVSVIQAPLTPDHITIPPKFPPVLGAAGTPSTPVTGNQSHPDDVHKQPERIDTLIDLPGHTPRSRRNSADGGKVKPSNLPLPTRPGYNRAASSSDLRSGLASPIIPPGAVE</sequence>
<accession>A0A9P4J687</accession>
<keyword evidence="3" id="KW-1185">Reference proteome</keyword>
<comment type="caution">
    <text evidence="2">The sequence shown here is derived from an EMBL/GenBank/DDBJ whole genome shotgun (WGS) entry which is preliminary data.</text>
</comment>
<feature type="compositionally biased region" description="Polar residues" evidence="1">
    <location>
        <begin position="146"/>
        <end position="165"/>
    </location>
</feature>
<evidence type="ECO:0000256" key="1">
    <source>
        <dbReference type="SAM" id="MobiDB-lite"/>
    </source>
</evidence>
<evidence type="ECO:0000313" key="3">
    <source>
        <dbReference type="Proteomes" id="UP000799439"/>
    </source>
</evidence>
<feature type="compositionally biased region" description="Pro residues" evidence="1">
    <location>
        <begin position="168"/>
        <end position="177"/>
    </location>
</feature>
<dbReference type="AlphaFoldDB" id="A0A9P4J687"/>
<protein>
    <submittedName>
        <fullName evidence="2">Uncharacterized protein</fullName>
    </submittedName>
</protein>
<feature type="compositionally biased region" description="Polar residues" evidence="1">
    <location>
        <begin position="207"/>
        <end position="217"/>
    </location>
</feature>
<organism evidence="2 3">
    <name type="scientific">Myriangium duriaei CBS 260.36</name>
    <dbReference type="NCBI Taxonomy" id="1168546"/>
    <lineage>
        <taxon>Eukaryota</taxon>
        <taxon>Fungi</taxon>
        <taxon>Dikarya</taxon>
        <taxon>Ascomycota</taxon>
        <taxon>Pezizomycotina</taxon>
        <taxon>Dothideomycetes</taxon>
        <taxon>Dothideomycetidae</taxon>
        <taxon>Myriangiales</taxon>
        <taxon>Myriangiaceae</taxon>
        <taxon>Myriangium</taxon>
    </lineage>
</organism>
<feature type="compositionally biased region" description="Low complexity" evidence="1">
    <location>
        <begin position="9"/>
        <end position="25"/>
    </location>
</feature>
<feature type="region of interest" description="Disordered" evidence="1">
    <location>
        <begin position="142"/>
        <end position="289"/>
    </location>
</feature>
<feature type="region of interest" description="Disordered" evidence="1">
    <location>
        <begin position="1"/>
        <end position="80"/>
    </location>
</feature>
<evidence type="ECO:0000313" key="2">
    <source>
        <dbReference type="EMBL" id="KAF2155836.1"/>
    </source>
</evidence>
<gene>
    <name evidence="2" type="ORF">K461DRAFT_274870</name>
</gene>
<dbReference type="Proteomes" id="UP000799439">
    <property type="component" value="Unassembled WGS sequence"/>
</dbReference>